<dbReference type="EMBL" id="ML993580">
    <property type="protein sequence ID" value="KAF2172750.1"/>
    <property type="molecule type" value="Genomic_DNA"/>
</dbReference>
<feature type="compositionally biased region" description="Polar residues" evidence="1">
    <location>
        <begin position="138"/>
        <end position="154"/>
    </location>
</feature>
<sequence>MAVCFKAQRQLVPARATAKSRRCGCKDALDCLNIPDCSLAVGTYMRMKVSTSLILAAAGAVCGFCPRSGGSRATERPPTTDAGVGAAGGGLRVLYTEVRAVGTGSRQAHIEQLAPQDTNDPPEESWLLTTRRARKTQPPATTDHQSYRAPTTPSKPLRRSPGAWTSVLSRDISKDVETSTSTMTEGYGGAIAASLCAQCNPNDILFDSYSPHDPPSHLTLMCHIDQQGHERLAPTDSNGTEDLVRRVSWTPGEEDTARLSVYFCHPYVSKWNETAGSFEGRKKDKMAPKWLMKQVDKIKEKIKEKFKKRSTSLLSIQEPPSPKPALHRHSVTTTRGYGFTSERRSQQDQPTEQSTTSCQYCKS</sequence>
<dbReference type="RefSeq" id="XP_033673639.1">
    <property type="nucleotide sequence ID" value="XM_033811196.1"/>
</dbReference>
<gene>
    <name evidence="2" type="ORF">M409DRAFT_49285</name>
</gene>
<dbReference type="GeneID" id="54564468"/>
<keyword evidence="3" id="KW-1185">Reference proteome</keyword>
<dbReference type="Proteomes" id="UP000799537">
    <property type="component" value="Unassembled WGS sequence"/>
</dbReference>
<feature type="compositionally biased region" description="Polar residues" evidence="1">
    <location>
        <begin position="347"/>
        <end position="363"/>
    </location>
</feature>
<feature type="region of interest" description="Disordered" evidence="1">
    <location>
        <begin position="133"/>
        <end position="164"/>
    </location>
</feature>
<name>A0A6A6D2Z3_ZASCE</name>
<accession>A0A6A6D2Z3</accession>
<organism evidence="2 3">
    <name type="scientific">Zasmidium cellare ATCC 36951</name>
    <dbReference type="NCBI Taxonomy" id="1080233"/>
    <lineage>
        <taxon>Eukaryota</taxon>
        <taxon>Fungi</taxon>
        <taxon>Dikarya</taxon>
        <taxon>Ascomycota</taxon>
        <taxon>Pezizomycotina</taxon>
        <taxon>Dothideomycetes</taxon>
        <taxon>Dothideomycetidae</taxon>
        <taxon>Mycosphaerellales</taxon>
        <taxon>Mycosphaerellaceae</taxon>
        <taxon>Zasmidium</taxon>
    </lineage>
</organism>
<evidence type="ECO:0000313" key="2">
    <source>
        <dbReference type="EMBL" id="KAF2172750.1"/>
    </source>
</evidence>
<evidence type="ECO:0000256" key="1">
    <source>
        <dbReference type="SAM" id="MobiDB-lite"/>
    </source>
</evidence>
<proteinExistence type="predicted"/>
<evidence type="ECO:0000313" key="3">
    <source>
        <dbReference type="Proteomes" id="UP000799537"/>
    </source>
</evidence>
<protein>
    <submittedName>
        <fullName evidence="2">Uncharacterized protein</fullName>
    </submittedName>
</protein>
<dbReference type="AlphaFoldDB" id="A0A6A6D2Z3"/>
<reference evidence="2" key="1">
    <citation type="journal article" date="2020" name="Stud. Mycol.">
        <title>101 Dothideomycetes genomes: a test case for predicting lifestyles and emergence of pathogens.</title>
        <authorList>
            <person name="Haridas S."/>
            <person name="Albert R."/>
            <person name="Binder M."/>
            <person name="Bloem J."/>
            <person name="Labutti K."/>
            <person name="Salamov A."/>
            <person name="Andreopoulos B."/>
            <person name="Baker S."/>
            <person name="Barry K."/>
            <person name="Bills G."/>
            <person name="Bluhm B."/>
            <person name="Cannon C."/>
            <person name="Castanera R."/>
            <person name="Culley D."/>
            <person name="Daum C."/>
            <person name="Ezra D."/>
            <person name="Gonzalez J."/>
            <person name="Henrissat B."/>
            <person name="Kuo A."/>
            <person name="Liang C."/>
            <person name="Lipzen A."/>
            <person name="Lutzoni F."/>
            <person name="Magnuson J."/>
            <person name="Mondo S."/>
            <person name="Nolan M."/>
            <person name="Ohm R."/>
            <person name="Pangilinan J."/>
            <person name="Park H.-J."/>
            <person name="Ramirez L."/>
            <person name="Alfaro M."/>
            <person name="Sun H."/>
            <person name="Tritt A."/>
            <person name="Yoshinaga Y."/>
            <person name="Zwiers L.-H."/>
            <person name="Turgeon B."/>
            <person name="Goodwin S."/>
            <person name="Spatafora J."/>
            <person name="Crous P."/>
            <person name="Grigoriev I."/>
        </authorList>
    </citation>
    <scope>NUCLEOTIDE SEQUENCE</scope>
    <source>
        <strain evidence="2">ATCC 36951</strain>
    </source>
</reference>
<feature type="region of interest" description="Disordered" evidence="1">
    <location>
        <begin position="309"/>
        <end position="363"/>
    </location>
</feature>